<protein>
    <submittedName>
        <fullName evidence="1">Uncharacterized protein</fullName>
    </submittedName>
</protein>
<dbReference type="AlphaFoldDB" id="A0A3D8SK18"/>
<sequence length="529" mass="61176">MSVDSAENDMPPAGGHAMFSNGAENTISLPVEILDNIIFYLGVPNNPSGPRELAKEWRSLQLAPYSVVSRQWQAVVERHIWRKIVLRRRDSVKDFEALMTDETSCHRAKYIRQILWDPALQGETQDHRREYEAEERSMVKTHDEWRTFYQRKWLEPLQKLFKILCSWDENHPGIQLSIASGREEYYRYGPYHELLDDPRTLTIDQFFKLEGRLMPYLMRLTEDALDGFPRPSCVTTLVLHDFITSTVRPETFVMLSQCLPRVREVRFGEGTAIPQGILVALREQRQGATKYLPMLPEFVESLVYQVPFIREFADNPFINAVDYSTTAGLDDFSIALRGLSMRLRSLVLSGVRINSSLFWPSPEENNPIEPYWPKLEELRVYNMPPFKTDGEWMLDNDLSQSPNTEHDLSDIGFWDYAERGFAPRQIAQSHEFDKILQAMGQAARNMPQLRYMHFALPVPDETDEPDLEAPGALYFWRNETSGRCCLNIAPNWGYHIGDEVLSAWGVPSSFAKEFRLFGRAAFGHWPVDP</sequence>
<reference evidence="1 2" key="1">
    <citation type="journal article" date="2018" name="IMA Fungus">
        <title>IMA Genome-F 9: Draft genome sequence of Annulohypoxylon stygium, Aspergillus mulundensis, Berkeleyomyces basicola (syn. Thielaviopsis basicola), Ceratocystis smalleyi, two Cercospora beticola strains, Coleophoma cylindrospora, Fusarium fracticaudum, Phialophora cf. hyalina, and Morchella septimelata.</title>
        <authorList>
            <person name="Wingfield B.D."/>
            <person name="Bills G.F."/>
            <person name="Dong Y."/>
            <person name="Huang W."/>
            <person name="Nel W.J."/>
            <person name="Swalarsk-Parry B.S."/>
            <person name="Vaghefi N."/>
            <person name="Wilken P.M."/>
            <person name="An Z."/>
            <person name="de Beer Z.W."/>
            <person name="De Vos L."/>
            <person name="Chen L."/>
            <person name="Duong T.A."/>
            <person name="Gao Y."/>
            <person name="Hammerbacher A."/>
            <person name="Kikkert J.R."/>
            <person name="Li Y."/>
            <person name="Li H."/>
            <person name="Li K."/>
            <person name="Li Q."/>
            <person name="Liu X."/>
            <person name="Ma X."/>
            <person name="Naidoo K."/>
            <person name="Pethybridge S.J."/>
            <person name="Sun J."/>
            <person name="Steenkamp E.T."/>
            <person name="van der Nest M.A."/>
            <person name="van Wyk S."/>
            <person name="Wingfield M.J."/>
            <person name="Xiong C."/>
            <person name="Yue Q."/>
            <person name="Zhang X."/>
        </authorList>
    </citation>
    <scope>NUCLEOTIDE SEQUENCE [LARGE SCALE GENOMIC DNA]</scope>
    <source>
        <strain evidence="1 2">DSM 5745</strain>
    </source>
</reference>
<dbReference type="EMBL" id="PVWQ01000003">
    <property type="protein sequence ID" value="RDW86521.1"/>
    <property type="molecule type" value="Genomic_DNA"/>
</dbReference>
<keyword evidence="2" id="KW-1185">Reference proteome</keyword>
<organism evidence="1 2">
    <name type="scientific">Aspergillus mulundensis</name>
    <dbReference type="NCBI Taxonomy" id="1810919"/>
    <lineage>
        <taxon>Eukaryota</taxon>
        <taxon>Fungi</taxon>
        <taxon>Dikarya</taxon>
        <taxon>Ascomycota</taxon>
        <taxon>Pezizomycotina</taxon>
        <taxon>Eurotiomycetes</taxon>
        <taxon>Eurotiomycetidae</taxon>
        <taxon>Eurotiales</taxon>
        <taxon>Aspergillaceae</taxon>
        <taxon>Aspergillus</taxon>
        <taxon>Aspergillus subgen. Nidulantes</taxon>
    </lineage>
</organism>
<dbReference type="RefSeq" id="XP_026606045.1">
    <property type="nucleotide sequence ID" value="XM_026745179.1"/>
</dbReference>
<dbReference type="Proteomes" id="UP000256690">
    <property type="component" value="Unassembled WGS sequence"/>
</dbReference>
<dbReference type="STRING" id="1810919.A0A3D8SK18"/>
<comment type="caution">
    <text evidence="1">The sequence shown here is derived from an EMBL/GenBank/DDBJ whole genome shotgun (WGS) entry which is preliminary data.</text>
</comment>
<proteinExistence type="predicted"/>
<accession>A0A3D8SK18</accession>
<evidence type="ECO:0000313" key="1">
    <source>
        <dbReference type="EMBL" id="RDW86521.1"/>
    </source>
</evidence>
<name>A0A3D8SK18_9EURO</name>
<dbReference type="GeneID" id="38113533"/>
<dbReference type="OrthoDB" id="4802432at2759"/>
<gene>
    <name evidence="1" type="ORF">DSM5745_03163</name>
</gene>
<evidence type="ECO:0000313" key="2">
    <source>
        <dbReference type="Proteomes" id="UP000256690"/>
    </source>
</evidence>